<dbReference type="PANTHER" id="PTHR24148">
    <property type="entry name" value="ANKYRIN REPEAT DOMAIN-CONTAINING PROTEIN 39 HOMOLOG-RELATED"/>
    <property type="match status" value="1"/>
</dbReference>
<dbReference type="EMBL" id="PDXB01000050">
    <property type="protein sequence ID" value="RYN18408.1"/>
    <property type="molecule type" value="Genomic_DNA"/>
</dbReference>
<reference evidence="3 6" key="2">
    <citation type="journal article" date="2019" name="bioRxiv">
        <title>Genomics, evolutionary history and diagnostics of the Alternaria alternata species group including apple and Asian pear pathotypes.</title>
        <authorList>
            <person name="Armitage A.D."/>
            <person name="Cockerton H.M."/>
            <person name="Sreenivasaprasad S."/>
            <person name="Woodhall J.W."/>
            <person name="Lane C.R."/>
            <person name="Harrison R.J."/>
            <person name="Clarkson J.P."/>
        </authorList>
    </citation>
    <scope>NUCLEOTIDE SEQUENCE</scope>
    <source>
        <strain evidence="3">FERA 1164</strain>
        <strain evidence="6">FERA 635</strain>
    </source>
</reference>
<sequence>MVDLYAELKLAPENQIRLLRILPTAESESLACELQVVDLQPKLEYVALSYTWGSPTALADEGAEALSSKPSFPLLCRAKSVTADQLHSTWHQILITKNLHAFLERARDNDSHVAKSYWIDAICIDQKDSVERCRQVRMMGTIYRSAAIVYAWLGEEYDNAGIAFELITALVSRCTATERRERIKGLMDITPRSLDKPGLTEGLGICADGNAWKSLAKLFQRRYFTRAWIIQEITLANTMIALCGSHAVDWVAITIVSEFLAVTSWSRWISSLPGSHSSSHGVPNILDANKSTPSLLYSLIRFRRFTCADPRDKVYSLLSITGESSLNKNRLIPVYGERSVAETYTLAAIQILEDSDDLLLLSCAEGDNFQKILSLPSWAPDWSCTRAIGLGVTGYKRFAAAGTLSRTLHIDEWNRRLTIKGFRLDDIVSIGETKETILDKKPFPLLLRILEEMPHMYHTGQSRAEVMWRTLITDTAGVPPSCPAPDSYRSAYVSWINSKLLAWAQDTLQNIQDPASIESIVGFAAAENSGSPVSFNSTSDLHGTALPETRNDSTDSDAFETTFSHARHLRLFLTGRWYLGVGPEGLLEHDSVWIVPGLRVPLILREVELHTFQVVGGAYVHGFMQGEALDSGPYFRDITLL</sequence>
<protein>
    <recommendedName>
        <fullName evidence="2">Heterokaryon incompatibility domain-containing protein</fullName>
    </recommendedName>
</protein>
<feature type="region of interest" description="Disordered" evidence="1">
    <location>
        <begin position="531"/>
        <end position="555"/>
    </location>
</feature>
<dbReference type="Proteomes" id="UP000292340">
    <property type="component" value="Unassembled WGS sequence"/>
</dbReference>
<dbReference type="InterPro" id="IPR052895">
    <property type="entry name" value="HetReg/Transcr_Mod"/>
</dbReference>
<evidence type="ECO:0000256" key="1">
    <source>
        <dbReference type="SAM" id="MobiDB-lite"/>
    </source>
</evidence>
<evidence type="ECO:0000313" key="3">
    <source>
        <dbReference type="EMBL" id="RYN18408.1"/>
    </source>
</evidence>
<evidence type="ECO:0000313" key="4">
    <source>
        <dbReference type="EMBL" id="RYN86586.1"/>
    </source>
</evidence>
<feature type="compositionally biased region" description="Polar residues" evidence="1">
    <location>
        <begin position="531"/>
        <end position="541"/>
    </location>
</feature>
<evidence type="ECO:0000313" key="6">
    <source>
        <dbReference type="Proteomes" id="UP000293195"/>
    </source>
</evidence>
<reference evidence="3" key="1">
    <citation type="submission" date="2017-10" db="EMBL/GenBank/DDBJ databases">
        <authorList>
            <person name="Armitage A.D."/>
            <person name="Barbara D.J."/>
            <person name="Woodhall J.W."/>
            <person name="Sreenivasaprasad S."/>
            <person name="Lane C.R."/>
            <person name="Clarkson J.P."/>
            <person name="Harrison R.J."/>
        </authorList>
    </citation>
    <scope>NUCLEOTIDE SEQUENCE</scope>
    <source>
        <strain evidence="3">FERA 1164</strain>
        <strain evidence="4">FERA 635</strain>
    </source>
</reference>
<dbReference type="Pfam" id="PF26639">
    <property type="entry name" value="Het-6_barrel"/>
    <property type="match status" value="1"/>
</dbReference>
<evidence type="ECO:0000313" key="5">
    <source>
        <dbReference type="Proteomes" id="UP000292340"/>
    </source>
</evidence>
<comment type="caution">
    <text evidence="3">The sequence shown here is derived from an EMBL/GenBank/DDBJ whole genome shotgun (WGS) entry which is preliminary data.</text>
</comment>
<dbReference type="PANTHER" id="PTHR24148:SF73">
    <property type="entry name" value="HET DOMAIN PROTEIN (AFU_ORTHOLOGUE AFUA_8G01020)"/>
    <property type="match status" value="1"/>
</dbReference>
<dbReference type="InterPro" id="IPR010730">
    <property type="entry name" value="HET"/>
</dbReference>
<evidence type="ECO:0000259" key="2">
    <source>
        <dbReference type="Pfam" id="PF06985"/>
    </source>
</evidence>
<name>A0A4Q4REA4_9PLEO</name>
<accession>A0A4Q4REA4</accession>
<gene>
    <name evidence="3" type="ORF">AA0115_g11347</name>
    <name evidence="4" type="ORF">AA0119_g12749</name>
</gene>
<dbReference type="Pfam" id="PF06985">
    <property type="entry name" value="HET"/>
    <property type="match status" value="1"/>
</dbReference>
<dbReference type="Proteomes" id="UP000293195">
    <property type="component" value="Unassembled WGS sequence"/>
</dbReference>
<dbReference type="AlphaFoldDB" id="A0A4Q4REA4"/>
<organism evidence="3 5">
    <name type="scientific">Alternaria tenuissima</name>
    <dbReference type="NCBI Taxonomy" id="119927"/>
    <lineage>
        <taxon>Eukaryota</taxon>
        <taxon>Fungi</taxon>
        <taxon>Dikarya</taxon>
        <taxon>Ascomycota</taxon>
        <taxon>Pezizomycotina</taxon>
        <taxon>Dothideomycetes</taxon>
        <taxon>Pleosporomycetidae</taxon>
        <taxon>Pleosporales</taxon>
        <taxon>Pleosporineae</taxon>
        <taxon>Pleosporaceae</taxon>
        <taxon>Alternaria</taxon>
        <taxon>Alternaria sect. Alternaria</taxon>
        <taxon>Alternaria alternata complex</taxon>
    </lineage>
</organism>
<proteinExistence type="predicted"/>
<dbReference type="EMBL" id="PDXF01000135">
    <property type="protein sequence ID" value="RYN86586.1"/>
    <property type="molecule type" value="Genomic_DNA"/>
</dbReference>
<dbReference type="OrthoDB" id="3548654at2759"/>
<feature type="domain" description="Heterokaryon incompatibility" evidence="2">
    <location>
        <begin position="45"/>
        <end position="232"/>
    </location>
</feature>
<keyword evidence="6" id="KW-1185">Reference proteome</keyword>